<dbReference type="InterPro" id="IPR050807">
    <property type="entry name" value="TransReg_Diox_bact_type"/>
</dbReference>
<dbReference type="GO" id="GO:0005829">
    <property type="term" value="C:cytosol"/>
    <property type="evidence" value="ECO:0007669"/>
    <property type="project" value="TreeGrafter"/>
</dbReference>
<evidence type="ECO:0000313" key="4">
    <source>
        <dbReference type="Proteomes" id="UP000026249"/>
    </source>
</evidence>
<evidence type="ECO:0000313" key="3">
    <source>
        <dbReference type="EMBL" id="KAJ54013.1"/>
    </source>
</evidence>
<dbReference type="PANTHER" id="PTHR46797">
    <property type="entry name" value="HTH-TYPE TRANSCRIPTIONAL REGULATOR"/>
    <property type="match status" value="1"/>
</dbReference>
<dbReference type="Proteomes" id="UP000026249">
    <property type="component" value="Unassembled WGS sequence"/>
</dbReference>
<dbReference type="PANTHER" id="PTHR46797:SF1">
    <property type="entry name" value="METHYLPHOSPHONATE SYNTHASE"/>
    <property type="match status" value="1"/>
</dbReference>
<feature type="domain" description="HTH cro/C1-type" evidence="2">
    <location>
        <begin position="11"/>
        <end position="65"/>
    </location>
</feature>
<dbReference type="Pfam" id="PF01381">
    <property type="entry name" value="HTH_3"/>
    <property type="match status" value="1"/>
</dbReference>
<reference evidence="3 4" key="1">
    <citation type="submission" date="2014-03" db="EMBL/GenBank/DDBJ databases">
        <title>Draft Genome Sequence of Actibacterium mucosum KCTC 23349, a Marine Alphaproteobacterium with Complex Ionic Requirements Isolated from Mediterranean Seawater at Malvarrosa Beach, Valencia, Spain.</title>
        <authorList>
            <person name="Arahal D.R."/>
            <person name="Shao Z."/>
            <person name="Lai Q."/>
            <person name="Pujalte M.J."/>
        </authorList>
    </citation>
    <scope>NUCLEOTIDE SEQUENCE [LARGE SCALE GENOMIC DNA]</scope>
    <source>
        <strain evidence="3 4">KCTC 23349</strain>
    </source>
</reference>
<dbReference type="RefSeq" id="WP_035262737.1">
    <property type="nucleotide sequence ID" value="NZ_JFKE01000012.1"/>
</dbReference>
<sequence length="70" mass="7839">MKLRERVGLNVRNLRNSRGLSQEQLALAAEVDRSYISEIELAKNSASIDVLERIADALGVDPKELFNERG</sequence>
<dbReference type="OrthoDB" id="2986852at2"/>
<dbReference type="SMART" id="SM00530">
    <property type="entry name" value="HTH_XRE"/>
    <property type="match status" value="1"/>
</dbReference>
<dbReference type="SUPFAM" id="SSF47413">
    <property type="entry name" value="lambda repressor-like DNA-binding domains"/>
    <property type="match status" value="1"/>
</dbReference>
<organism evidence="3 4">
    <name type="scientific">Actibacterium mucosum KCTC 23349</name>
    <dbReference type="NCBI Taxonomy" id="1454373"/>
    <lineage>
        <taxon>Bacteria</taxon>
        <taxon>Pseudomonadati</taxon>
        <taxon>Pseudomonadota</taxon>
        <taxon>Alphaproteobacteria</taxon>
        <taxon>Rhodobacterales</taxon>
        <taxon>Roseobacteraceae</taxon>
        <taxon>Actibacterium</taxon>
    </lineage>
</organism>
<name>A0A037ZEH5_9RHOB</name>
<dbReference type="InterPro" id="IPR001387">
    <property type="entry name" value="Cro/C1-type_HTH"/>
</dbReference>
<dbReference type="STRING" id="1454373.ACMU_04405"/>
<proteinExistence type="predicted"/>
<dbReference type="AlphaFoldDB" id="A0A037ZEH5"/>
<protein>
    <submittedName>
        <fullName evidence="3">XRE family transcriptional regulator</fullName>
    </submittedName>
</protein>
<dbReference type="InterPro" id="IPR010982">
    <property type="entry name" value="Lambda_DNA-bd_dom_sf"/>
</dbReference>
<dbReference type="GO" id="GO:0003700">
    <property type="term" value="F:DNA-binding transcription factor activity"/>
    <property type="evidence" value="ECO:0007669"/>
    <property type="project" value="TreeGrafter"/>
</dbReference>
<accession>A0A037ZEH5</accession>
<dbReference type="CDD" id="cd00093">
    <property type="entry name" value="HTH_XRE"/>
    <property type="match status" value="1"/>
</dbReference>
<dbReference type="Gene3D" id="1.10.260.40">
    <property type="entry name" value="lambda repressor-like DNA-binding domains"/>
    <property type="match status" value="1"/>
</dbReference>
<evidence type="ECO:0000259" key="2">
    <source>
        <dbReference type="PROSITE" id="PS50943"/>
    </source>
</evidence>
<dbReference type="GO" id="GO:0003677">
    <property type="term" value="F:DNA binding"/>
    <property type="evidence" value="ECO:0007669"/>
    <property type="project" value="UniProtKB-KW"/>
</dbReference>
<gene>
    <name evidence="3" type="ORF">ACMU_04405</name>
</gene>
<dbReference type="PROSITE" id="PS50943">
    <property type="entry name" value="HTH_CROC1"/>
    <property type="match status" value="1"/>
</dbReference>
<keyword evidence="1" id="KW-0238">DNA-binding</keyword>
<evidence type="ECO:0000256" key="1">
    <source>
        <dbReference type="ARBA" id="ARBA00023125"/>
    </source>
</evidence>
<dbReference type="EMBL" id="JFKE01000012">
    <property type="protein sequence ID" value="KAJ54013.1"/>
    <property type="molecule type" value="Genomic_DNA"/>
</dbReference>
<comment type="caution">
    <text evidence="3">The sequence shown here is derived from an EMBL/GenBank/DDBJ whole genome shotgun (WGS) entry which is preliminary data.</text>
</comment>
<keyword evidence="4" id="KW-1185">Reference proteome</keyword>